<evidence type="ECO:0000259" key="2">
    <source>
        <dbReference type="Pfam" id="PF01636"/>
    </source>
</evidence>
<reference evidence="3 4" key="1">
    <citation type="submission" date="2016-04" db="EMBL/GenBank/DDBJ databases">
        <title>Deep-sea bacteria in the southern Pacific.</title>
        <authorList>
            <person name="Tang K."/>
        </authorList>
    </citation>
    <scope>NUCLEOTIDE SEQUENCE [LARGE SCALE GENOMIC DNA]</scope>
    <source>
        <strain evidence="3 4">JLT2014</strain>
    </source>
</reference>
<organism evidence="3 4">
    <name type="scientific">Salipiger abyssi</name>
    <dbReference type="NCBI Taxonomy" id="1250539"/>
    <lineage>
        <taxon>Bacteria</taxon>
        <taxon>Pseudomonadati</taxon>
        <taxon>Pseudomonadota</taxon>
        <taxon>Alphaproteobacteria</taxon>
        <taxon>Rhodobacterales</taxon>
        <taxon>Roseobacteraceae</taxon>
        <taxon>Salipiger</taxon>
    </lineage>
</organism>
<dbReference type="Pfam" id="PF13671">
    <property type="entry name" value="AAA_33"/>
    <property type="match status" value="1"/>
</dbReference>
<dbReference type="InterPro" id="IPR011009">
    <property type="entry name" value="Kinase-like_dom_sf"/>
</dbReference>
<dbReference type="InterPro" id="IPR002575">
    <property type="entry name" value="Aminoglycoside_PTrfase"/>
</dbReference>
<dbReference type="OrthoDB" id="9810277at2"/>
<sequence length="506" mass="54709">MPDDQSEAITYLSDPASHGGADVKHLQTHGAHVFLAGETAYKIKRAVAYDYMDFSTLSLREAMLRREFDLNRPTAPQIYRDVCPLTRSPEGGLELGGTGEPVEWVLRMTRFPQENELSAIAERGELDDALAQDLGQAVHDYHAQSPRREADGAQLMADIVTELETAFAGMSDELGADRADRFRILARERQAALAPLMQARGVRGHIRRCHGDLHLNNIVLLDKRPVLFDALEFDEVLGTCDVLYDLAFLIMDLRHRDLGRSACLALDAWLFAAAGEEDAGLAALPYFLGIRGAIRAMVEVQTGRATGEISGHAERARGFLDDALESFAAGPPTLLAVGGMSGTGKTTLARDLLPLIGPPPGAVHLRSDLERKQLAGADPLDRLPADAYGAEASGAVYCRLLSRAETLLQAGRSVVIDATWLAPGERKDLAALARRTGVAFSALWLEAGTAALQARVSARHGDASDADATVVARQARDAKTPEHWHHVDATGSAEETLRRARAALEL</sequence>
<feature type="region of interest" description="Disordered" evidence="1">
    <location>
        <begin position="1"/>
        <end position="20"/>
    </location>
</feature>
<dbReference type="InterPro" id="IPR027417">
    <property type="entry name" value="P-loop_NTPase"/>
</dbReference>
<dbReference type="Pfam" id="PF01636">
    <property type="entry name" value="APH"/>
    <property type="match status" value="1"/>
</dbReference>
<dbReference type="InterPro" id="IPR052732">
    <property type="entry name" value="Cell-binding_unc_protein"/>
</dbReference>
<dbReference type="AlphaFoldDB" id="A0A1P8URS8"/>
<dbReference type="SUPFAM" id="SSF56112">
    <property type="entry name" value="Protein kinase-like (PK-like)"/>
    <property type="match status" value="1"/>
</dbReference>
<dbReference type="Gene3D" id="3.90.1200.10">
    <property type="match status" value="1"/>
</dbReference>
<keyword evidence="4" id="KW-1185">Reference proteome</keyword>
<dbReference type="SUPFAM" id="SSF52540">
    <property type="entry name" value="P-loop containing nucleoside triphosphate hydrolases"/>
    <property type="match status" value="1"/>
</dbReference>
<feature type="domain" description="Aminoglycoside phosphotransferase" evidence="2">
    <location>
        <begin position="108"/>
        <end position="260"/>
    </location>
</feature>
<name>A0A1P8URS8_9RHOB</name>
<protein>
    <recommendedName>
        <fullName evidence="2">Aminoglycoside phosphotransferase domain-containing protein</fullName>
    </recommendedName>
</protein>
<dbReference type="PANTHER" id="PTHR43883">
    <property type="entry name" value="SLR0207 PROTEIN"/>
    <property type="match status" value="1"/>
</dbReference>
<dbReference type="PANTHER" id="PTHR43883:SF1">
    <property type="entry name" value="GLUCONOKINASE"/>
    <property type="match status" value="1"/>
</dbReference>
<dbReference type="STRING" id="1250539.Ga0080574_TMP1704"/>
<dbReference type="Gene3D" id="3.40.50.300">
    <property type="entry name" value="P-loop containing nucleotide triphosphate hydrolases"/>
    <property type="match status" value="1"/>
</dbReference>
<evidence type="ECO:0000313" key="4">
    <source>
        <dbReference type="Proteomes" id="UP000187059"/>
    </source>
</evidence>
<dbReference type="Proteomes" id="UP000187059">
    <property type="component" value="Chromosome"/>
</dbReference>
<proteinExistence type="predicted"/>
<dbReference type="KEGG" id="paby:Ga0080574_TMP1704"/>
<dbReference type="EMBL" id="CP015093">
    <property type="protein sequence ID" value="APZ52038.1"/>
    <property type="molecule type" value="Genomic_DNA"/>
</dbReference>
<gene>
    <name evidence="3" type="ORF">Ga0080574_TMP1704</name>
</gene>
<evidence type="ECO:0000313" key="3">
    <source>
        <dbReference type="EMBL" id="APZ52038.1"/>
    </source>
</evidence>
<accession>A0A1P8URS8</accession>
<evidence type="ECO:0000256" key="1">
    <source>
        <dbReference type="SAM" id="MobiDB-lite"/>
    </source>
</evidence>
<dbReference type="RefSeq" id="WP_076697188.1">
    <property type="nucleotide sequence ID" value="NZ_CP015093.1"/>
</dbReference>